<dbReference type="AlphaFoldDB" id="A0A8J3D5K2"/>
<evidence type="ECO:0000259" key="3">
    <source>
        <dbReference type="PROSITE" id="PS50893"/>
    </source>
</evidence>
<dbReference type="RefSeq" id="WP_189565779.1">
    <property type="nucleotide sequence ID" value="NZ_BMXF01000003.1"/>
</dbReference>
<dbReference type="PROSITE" id="PS00211">
    <property type="entry name" value="ABC_TRANSPORTER_1"/>
    <property type="match status" value="1"/>
</dbReference>
<dbReference type="Gene3D" id="3.40.50.300">
    <property type="entry name" value="P-loop containing nucleotide triphosphate hydrolases"/>
    <property type="match status" value="1"/>
</dbReference>
<protein>
    <submittedName>
        <fullName evidence="4">ABC transporter ATP-binding protein</fullName>
    </submittedName>
</protein>
<dbReference type="Proteomes" id="UP000598271">
    <property type="component" value="Unassembled WGS sequence"/>
</dbReference>
<keyword evidence="2 4" id="KW-0067">ATP-binding</keyword>
<sequence length="257" mass="28547">MDSIIQIQNLTKSYGNNLVLKGIDLDVQSGQIIGYIGPNGAGKSTTIKILTGLLTEYGGSAKIAGLEVSQHPLEIKQMLGYVPENAVMYDTLSPAEYFRFLGSLYGLDRRDTEQKGGELLRIFGLYDNRNSRMTSFSKGMKQKVLLISGMIHNPQIIFLDEPLSGLDANSVILLKEILQRLSQTGKTLFYSSHIMEVVEKICDRIVLLKEGVVIAHGTFQELQKQQHSGTLEQLFNQLTGNNEHLALADEFVQILSE</sequence>
<evidence type="ECO:0000256" key="1">
    <source>
        <dbReference type="ARBA" id="ARBA00022741"/>
    </source>
</evidence>
<dbReference type="EMBL" id="BMXF01000003">
    <property type="protein sequence ID" value="GHB77588.1"/>
    <property type="molecule type" value="Genomic_DNA"/>
</dbReference>
<evidence type="ECO:0000256" key="2">
    <source>
        <dbReference type="ARBA" id="ARBA00022840"/>
    </source>
</evidence>
<accession>A0A8J3D5K2</accession>
<keyword evidence="1" id="KW-0547">Nucleotide-binding</keyword>
<dbReference type="GO" id="GO:0016887">
    <property type="term" value="F:ATP hydrolysis activity"/>
    <property type="evidence" value="ECO:0007669"/>
    <property type="project" value="InterPro"/>
</dbReference>
<dbReference type="SUPFAM" id="SSF52540">
    <property type="entry name" value="P-loop containing nucleoside triphosphate hydrolases"/>
    <property type="match status" value="1"/>
</dbReference>
<comment type="caution">
    <text evidence="4">The sequence shown here is derived from an EMBL/GenBank/DDBJ whole genome shotgun (WGS) entry which is preliminary data.</text>
</comment>
<dbReference type="SMART" id="SM00382">
    <property type="entry name" value="AAA"/>
    <property type="match status" value="1"/>
</dbReference>
<dbReference type="InterPro" id="IPR003439">
    <property type="entry name" value="ABC_transporter-like_ATP-bd"/>
</dbReference>
<name>A0A8J3D5K2_9BACT</name>
<reference evidence="4 5" key="1">
    <citation type="journal article" date="2014" name="Int. J. Syst. Evol. Microbiol.">
        <title>Complete genome sequence of Corynebacterium casei LMG S-19264T (=DSM 44701T), isolated from a smear-ripened cheese.</title>
        <authorList>
            <consortium name="US DOE Joint Genome Institute (JGI-PGF)"/>
            <person name="Walter F."/>
            <person name="Albersmeier A."/>
            <person name="Kalinowski J."/>
            <person name="Ruckert C."/>
        </authorList>
    </citation>
    <scope>NUCLEOTIDE SEQUENCE [LARGE SCALE GENOMIC DNA]</scope>
    <source>
        <strain evidence="4 5">KCTC 12866</strain>
    </source>
</reference>
<proteinExistence type="predicted"/>
<dbReference type="PANTHER" id="PTHR43613:SF1">
    <property type="entry name" value="ABC TRANSPORTER, ATP-BINDING PROTEIN"/>
    <property type="match status" value="1"/>
</dbReference>
<dbReference type="PROSITE" id="PS50893">
    <property type="entry name" value="ABC_TRANSPORTER_2"/>
    <property type="match status" value="1"/>
</dbReference>
<keyword evidence="5" id="KW-1185">Reference proteome</keyword>
<dbReference type="InterPro" id="IPR027417">
    <property type="entry name" value="P-loop_NTPase"/>
</dbReference>
<dbReference type="CDD" id="cd03230">
    <property type="entry name" value="ABC_DR_subfamily_A"/>
    <property type="match status" value="1"/>
</dbReference>
<organism evidence="4 5">
    <name type="scientific">Persicitalea jodogahamensis</name>
    <dbReference type="NCBI Taxonomy" id="402147"/>
    <lineage>
        <taxon>Bacteria</taxon>
        <taxon>Pseudomonadati</taxon>
        <taxon>Bacteroidota</taxon>
        <taxon>Cytophagia</taxon>
        <taxon>Cytophagales</taxon>
        <taxon>Spirosomataceae</taxon>
        <taxon>Persicitalea</taxon>
    </lineage>
</organism>
<dbReference type="InterPro" id="IPR017871">
    <property type="entry name" value="ABC_transporter-like_CS"/>
</dbReference>
<dbReference type="Pfam" id="PF00005">
    <property type="entry name" value="ABC_tran"/>
    <property type="match status" value="1"/>
</dbReference>
<feature type="domain" description="ABC transporter" evidence="3">
    <location>
        <begin position="5"/>
        <end position="235"/>
    </location>
</feature>
<dbReference type="PANTHER" id="PTHR43613">
    <property type="entry name" value="ABC TRANSPORTER, ATP-BINDING PROTEIN"/>
    <property type="match status" value="1"/>
</dbReference>
<evidence type="ECO:0000313" key="5">
    <source>
        <dbReference type="Proteomes" id="UP000598271"/>
    </source>
</evidence>
<dbReference type="GO" id="GO:0005524">
    <property type="term" value="F:ATP binding"/>
    <property type="evidence" value="ECO:0007669"/>
    <property type="project" value="UniProtKB-KW"/>
</dbReference>
<dbReference type="InterPro" id="IPR003593">
    <property type="entry name" value="AAA+_ATPase"/>
</dbReference>
<evidence type="ECO:0000313" key="4">
    <source>
        <dbReference type="EMBL" id="GHB77588.1"/>
    </source>
</evidence>
<gene>
    <name evidence="4" type="ORF">GCM10007390_34700</name>
</gene>